<gene>
    <name evidence="7" type="ORF">COV95_01155</name>
</gene>
<organism evidence="7 8">
    <name type="scientific">Candidatus Zambryskibacteria bacterium CG11_big_fil_rev_8_21_14_0_20_40_24</name>
    <dbReference type="NCBI Taxonomy" id="1975116"/>
    <lineage>
        <taxon>Bacteria</taxon>
        <taxon>Candidatus Zambryskiibacteriota</taxon>
    </lineage>
</organism>
<evidence type="ECO:0000313" key="7">
    <source>
        <dbReference type="EMBL" id="PIQ66989.1"/>
    </source>
</evidence>
<dbReference type="Proteomes" id="UP000229834">
    <property type="component" value="Unassembled WGS sequence"/>
</dbReference>
<evidence type="ECO:0000256" key="2">
    <source>
        <dbReference type="ARBA" id="ARBA00022517"/>
    </source>
</evidence>
<dbReference type="GO" id="GO:0004518">
    <property type="term" value="F:nuclease activity"/>
    <property type="evidence" value="ECO:0007669"/>
    <property type="project" value="UniProtKB-KW"/>
</dbReference>
<comment type="function">
    <text evidence="5">Could be a nuclease involved in processing of the 5'-end of pre-16S rRNA.</text>
</comment>
<proteinExistence type="inferred from homology"/>
<comment type="subcellular location">
    <subcellularLocation>
        <location evidence="5">Cytoplasm</location>
    </subcellularLocation>
</comment>
<dbReference type="EC" id="3.1.-.-" evidence="5"/>
<dbReference type="InterPro" id="IPR037027">
    <property type="entry name" value="YqgF/RNaseH-like_dom_sf"/>
</dbReference>
<keyword evidence="3 5" id="KW-0540">Nuclease</keyword>
<feature type="domain" description="YqgF/RNase H-like" evidence="6">
    <location>
        <begin position="1"/>
        <end position="99"/>
    </location>
</feature>
<evidence type="ECO:0000259" key="6">
    <source>
        <dbReference type="SMART" id="SM00732"/>
    </source>
</evidence>
<dbReference type="AlphaFoldDB" id="A0A2H0K6V5"/>
<dbReference type="PANTHER" id="PTHR33317:SF4">
    <property type="entry name" value="POLYNUCLEOTIDYL TRANSFERASE, RIBONUCLEASE H-LIKE SUPERFAMILY PROTEIN"/>
    <property type="match status" value="1"/>
</dbReference>
<reference evidence="7 8" key="1">
    <citation type="submission" date="2017-09" db="EMBL/GenBank/DDBJ databases">
        <title>Depth-based differentiation of microbial function through sediment-hosted aquifers and enrichment of novel symbionts in the deep terrestrial subsurface.</title>
        <authorList>
            <person name="Probst A.J."/>
            <person name="Ladd B."/>
            <person name="Jarett J.K."/>
            <person name="Geller-Mcgrath D.E."/>
            <person name="Sieber C.M."/>
            <person name="Emerson J.B."/>
            <person name="Anantharaman K."/>
            <person name="Thomas B.C."/>
            <person name="Malmstrom R."/>
            <person name="Stieglmeier M."/>
            <person name="Klingl A."/>
            <person name="Woyke T."/>
            <person name="Ryan C.M."/>
            <person name="Banfield J.F."/>
        </authorList>
    </citation>
    <scope>NUCLEOTIDE SEQUENCE [LARGE SCALE GENOMIC DNA]</scope>
    <source>
        <strain evidence="7">CG11_big_fil_rev_8_21_14_0_20_40_24</strain>
    </source>
</reference>
<dbReference type="CDD" id="cd16964">
    <property type="entry name" value="YqgF"/>
    <property type="match status" value="1"/>
</dbReference>
<accession>A0A2H0K6V5</accession>
<evidence type="ECO:0000256" key="5">
    <source>
        <dbReference type="HAMAP-Rule" id="MF_00651"/>
    </source>
</evidence>
<dbReference type="InterPro" id="IPR012337">
    <property type="entry name" value="RNaseH-like_sf"/>
</dbReference>
<evidence type="ECO:0000313" key="8">
    <source>
        <dbReference type="Proteomes" id="UP000229834"/>
    </source>
</evidence>
<dbReference type="GO" id="GO:0016788">
    <property type="term" value="F:hydrolase activity, acting on ester bonds"/>
    <property type="evidence" value="ECO:0007669"/>
    <property type="project" value="UniProtKB-UniRule"/>
</dbReference>
<evidence type="ECO:0000256" key="4">
    <source>
        <dbReference type="ARBA" id="ARBA00022801"/>
    </source>
</evidence>
<dbReference type="NCBIfam" id="TIGR00250">
    <property type="entry name" value="RNAse_H_YqgF"/>
    <property type="match status" value="1"/>
</dbReference>
<dbReference type="Gene3D" id="3.30.420.140">
    <property type="entry name" value="YqgF/RNase H-like domain"/>
    <property type="match status" value="1"/>
</dbReference>
<dbReference type="InterPro" id="IPR006641">
    <property type="entry name" value="YqgF/RNaseH-like_dom"/>
</dbReference>
<keyword evidence="4 5" id="KW-0378">Hydrolase</keyword>
<dbReference type="GO" id="GO:0000967">
    <property type="term" value="P:rRNA 5'-end processing"/>
    <property type="evidence" value="ECO:0007669"/>
    <property type="project" value="UniProtKB-UniRule"/>
</dbReference>
<dbReference type="HAMAP" id="MF_00651">
    <property type="entry name" value="Nuclease_YqgF"/>
    <property type="match status" value="1"/>
</dbReference>
<dbReference type="SUPFAM" id="SSF53098">
    <property type="entry name" value="Ribonuclease H-like"/>
    <property type="match status" value="1"/>
</dbReference>
<dbReference type="Pfam" id="PF03652">
    <property type="entry name" value="RuvX"/>
    <property type="match status" value="1"/>
</dbReference>
<dbReference type="InterPro" id="IPR005227">
    <property type="entry name" value="YqgF"/>
</dbReference>
<evidence type="ECO:0000256" key="1">
    <source>
        <dbReference type="ARBA" id="ARBA00022490"/>
    </source>
</evidence>
<sequence length="125" mass="13651">MKYLGIDYGKKRVGVAISDEEGKFAFPHSVVANSANLVQNVVEICRENLVEEVVVGESKDYTGSDNSIMKDIRSFVGNLKTESGLPVHLEPEFLTTAQAERIQGKNDMTDASAAAIILSSYINKK</sequence>
<dbReference type="SMART" id="SM00732">
    <property type="entry name" value="YqgFc"/>
    <property type="match status" value="1"/>
</dbReference>
<keyword evidence="1 5" id="KW-0963">Cytoplasm</keyword>
<evidence type="ECO:0000256" key="3">
    <source>
        <dbReference type="ARBA" id="ARBA00022722"/>
    </source>
</evidence>
<dbReference type="GO" id="GO:0005829">
    <property type="term" value="C:cytosol"/>
    <property type="evidence" value="ECO:0007669"/>
    <property type="project" value="TreeGrafter"/>
</dbReference>
<dbReference type="EMBL" id="PCVC01000037">
    <property type="protein sequence ID" value="PIQ66989.1"/>
    <property type="molecule type" value="Genomic_DNA"/>
</dbReference>
<comment type="caution">
    <text evidence="7">The sequence shown here is derived from an EMBL/GenBank/DDBJ whole genome shotgun (WGS) entry which is preliminary data.</text>
</comment>
<comment type="similarity">
    <text evidence="5">Belongs to the YqgF HJR family.</text>
</comment>
<protein>
    <recommendedName>
        <fullName evidence="5">Putative pre-16S rRNA nuclease</fullName>
        <ecNumber evidence="5">3.1.-.-</ecNumber>
    </recommendedName>
</protein>
<keyword evidence="2 5" id="KW-0690">Ribosome biogenesis</keyword>
<name>A0A2H0K6V5_9BACT</name>
<dbReference type="PANTHER" id="PTHR33317">
    <property type="entry name" value="POLYNUCLEOTIDYL TRANSFERASE, RIBONUCLEASE H-LIKE SUPERFAMILY PROTEIN"/>
    <property type="match status" value="1"/>
</dbReference>